<evidence type="ECO:0000259" key="13">
    <source>
        <dbReference type="Pfam" id="PF06974"/>
    </source>
</evidence>
<dbReference type="Proteomes" id="UP000326396">
    <property type="component" value="Linkage Group LG17"/>
</dbReference>
<dbReference type="PANTHER" id="PTHR31650">
    <property type="entry name" value="O-ACYLTRANSFERASE (WSD1-LIKE) FAMILY PROTEIN"/>
    <property type="match status" value="1"/>
</dbReference>
<dbReference type="OrthoDB" id="619536at2759"/>
<evidence type="ECO:0000256" key="11">
    <source>
        <dbReference type="SAM" id="Phobius"/>
    </source>
</evidence>
<comment type="pathway">
    <text evidence="4">Lipid metabolism.</text>
</comment>
<keyword evidence="5" id="KW-0808">Transferase</keyword>
<feature type="domain" description="O-acyltransferase WSD1 C-terminal" evidence="13">
    <location>
        <begin position="257"/>
        <end position="365"/>
    </location>
</feature>
<evidence type="ECO:0000256" key="2">
    <source>
        <dbReference type="ARBA" id="ARBA00004586"/>
    </source>
</evidence>
<comment type="pathway">
    <text evidence="3">Glycerolipid metabolism; triacylglycerol biosynthesis.</text>
</comment>
<evidence type="ECO:0000256" key="1">
    <source>
        <dbReference type="ARBA" id="ARBA00004162"/>
    </source>
</evidence>
<reference evidence="14 15" key="1">
    <citation type="submission" date="2019-05" db="EMBL/GenBank/DDBJ databases">
        <title>Mikania micrantha, genome provides insights into the molecular mechanism of rapid growth.</title>
        <authorList>
            <person name="Liu B."/>
        </authorList>
    </citation>
    <scope>NUCLEOTIDE SEQUENCE [LARGE SCALE GENOMIC DNA]</scope>
    <source>
        <strain evidence="14">NLD-2019</strain>
        <tissue evidence="14">Leaf</tissue>
    </source>
</reference>
<protein>
    <submittedName>
        <fullName evidence="14">Uncharacterized protein</fullName>
    </submittedName>
</protein>
<name>A0A5N6NSP6_9ASTR</name>
<keyword evidence="11" id="KW-0472">Membrane</keyword>
<comment type="catalytic activity">
    <reaction evidence="10">
        <text>an acyl-CoA + a 1,2-diacyl-sn-glycerol = a triacyl-sn-glycerol + CoA</text>
        <dbReference type="Rhea" id="RHEA:10868"/>
        <dbReference type="ChEBI" id="CHEBI:17815"/>
        <dbReference type="ChEBI" id="CHEBI:57287"/>
        <dbReference type="ChEBI" id="CHEBI:58342"/>
        <dbReference type="ChEBI" id="CHEBI:64615"/>
        <dbReference type="EC" id="2.3.1.20"/>
    </reaction>
</comment>
<evidence type="ECO:0000313" key="15">
    <source>
        <dbReference type="Proteomes" id="UP000326396"/>
    </source>
</evidence>
<evidence type="ECO:0000259" key="12">
    <source>
        <dbReference type="Pfam" id="PF03007"/>
    </source>
</evidence>
<evidence type="ECO:0000256" key="7">
    <source>
        <dbReference type="ARBA" id="ARBA00023315"/>
    </source>
</evidence>
<dbReference type="GO" id="GO:0019432">
    <property type="term" value="P:triglyceride biosynthetic process"/>
    <property type="evidence" value="ECO:0007669"/>
    <property type="project" value="UniProtKB-UniPathway"/>
</dbReference>
<dbReference type="GO" id="GO:0005886">
    <property type="term" value="C:plasma membrane"/>
    <property type="evidence" value="ECO:0007669"/>
    <property type="project" value="UniProtKB-SubCell"/>
</dbReference>
<comment type="catalytic activity">
    <reaction evidence="9">
        <text>a long chain fatty alcohol + a fatty acyl-CoA = a long-chain alcohol wax ester + CoA</text>
        <dbReference type="Rhea" id="RHEA:38443"/>
        <dbReference type="ChEBI" id="CHEBI:17135"/>
        <dbReference type="ChEBI" id="CHEBI:57287"/>
        <dbReference type="ChEBI" id="CHEBI:77636"/>
        <dbReference type="ChEBI" id="CHEBI:235323"/>
        <dbReference type="EC" id="2.3.1.75"/>
    </reaction>
</comment>
<keyword evidence="11" id="KW-1133">Transmembrane helix</keyword>
<feature type="transmembrane region" description="Helical" evidence="11">
    <location>
        <begin position="136"/>
        <end position="154"/>
    </location>
</feature>
<dbReference type="GO" id="GO:0005789">
    <property type="term" value="C:endoplasmic reticulum membrane"/>
    <property type="evidence" value="ECO:0007669"/>
    <property type="project" value="UniProtKB-SubCell"/>
</dbReference>
<evidence type="ECO:0000256" key="9">
    <source>
        <dbReference type="ARBA" id="ARBA00047604"/>
    </source>
</evidence>
<dbReference type="GO" id="GO:0047196">
    <property type="term" value="F:long-chain-alcohol O-fatty-acyltransferase activity"/>
    <property type="evidence" value="ECO:0007669"/>
    <property type="project" value="UniProtKB-EC"/>
</dbReference>
<evidence type="ECO:0000256" key="4">
    <source>
        <dbReference type="ARBA" id="ARBA00005189"/>
    </source>
</evidence>
<keyword evidence="15" id="KW-1185">Reference proteome</keyword>
<comment type="caution">
    <text evidence="14">The sequence shown here is derived from an EMBL/GenBank/DDBJ whole genome shotgun (WGS) entry which is preliminary data.</text>
</comment>
<dbReference type="UniPathway" id="UPA00282"/>
<dbReference type="Pfam" id="PF06974">
    <property type="entry name" value="WS_DGAT_C"/>
    <property type="match status" value="1"/>
</dbReference>
<dbReference type="InterPro" id="IPR009721">
    <property type="entry name" value="O-acyltransferase_WSD1_C"/>
</dbReference>
<dbReference type="Pfam" id="PF03007">
    <property type="entry name" value="WS_DGAT_cat"/>
    <property type="match status" value="1"/>
</dbReference>
<proteinExistence type="inferred from homology"/>
<evidence type="ECO:0000256" key="10">
    <source>
        <dbReference type="ARBA" id="ARBA00048109"/>
    </source>
</evidence>
<gene>
    <name evidence="14" type="ORF">E3N88_17732</name>
</gene>
<dbReference type="PANTHER" id="PTHR31650:SF79">
    <property type="entry name" value="O-ACYLTRANSFERASE (WSD1-LIKE) FAMILY PROTEIN-RELATED"/>
    <property type="match status" value="1"/>
</dbReference>
<dbReference type="AlphaFoldDB" id="A0A5N6NSP6"/>
<dbReference type="EMBL" id="SZYD01000009">
    <property type="protein sequence ID" value="KAD5317786.1"/>
    <property type="molecule type" value="Genomic_DNA"/>
</dbReference>
<evidence type="ECO:0000256" key="5">
    <source>
        <dbReference type="ARBA" id="ARBA00022679"/>
    </source>
</evidence>
<evidence type="ECO:0000313" key="14">
    <source>
        <dbReference type="EMBL" id="KAD5317786.1"/>
    </source>
</evidence>
<keyword evidence="7" id="KW-0012">Acyltransferase</keyword>
<evidence type="ECO:0000256" key="6">
    <source>
        <dbReference type="ARBA" id="ARBA00022824"/>
    </source>
</evidence>
<feature type="domain" description="O-acyltransferase WSD1-like N-terminal" evidence="12">
    <location>
        <begin position="15"/>
        <end position="199"/>
    </location>
</feature>
<sequence>MHLVFEIQVITNENGSMKWIPTHVNIDDHVIIVDLDRNTKSPEKFVEDYISNLSTSHMENTKPLWDLHILNIKTSEVESTCVFRFHHSLGDGVSLMNLLLACTRKVSDPEALPTLPGNNKLHHVAKVASLWSRLRVIWNSFVALLMFVWTAMFLEDTKTPMKGSKGVERRARRFVVKNLSLDDIKLVKRAMNVTLNDVVLGVTQAALYQYLCGRYSEIDNKNVDVPDNMRFRATFFFNLRATTRVNDFTDTDTVGTWGNKIGYSLLPFDIRFKKDPLDYVRDANATMKNRKASLEPLFTYLFTKLVIMLFGIKAAGKLNHKVFYNTTLWFSNVPGPQEEITFFGHKVAYIAPSCYGQPNVVLYVSLNFTIVYRLSYSRYTPLLLDLVNQMDDFGVLARDLWFKPQGKSALMKSDTGDFRSPTSMSARIKYSTTFTVVRQIHQQYEDNIFASMIVSPAKQNDHFDDLIGNLGGTEKVDPPKRKAARSARGLDDLLPDFGNDGSHFDSSRRGKKKVATTVSNDFSNIAGRHYDAGCTIPVCDRSIGLDQSSIPKIVRCSSEGMFTTL</sequence>
<dbReference type="GO" id="GO:0004144">
    <property type="term" value="F:diacylglycerol O-acyltransferase activity"/>
    <property type="evidence" value="ECO:0007669"/>
    <property type="project" value="UniProtKB-EC"/>
</dbReference>
<dbReference type="InterPro" id="IPR045034">
    <property type="entry name" value="O-acyltransferase_WSD1-like"/>
</dbReference>
<evidence type="ECO:0000256" key="8">
    <source>
        <dbReference type="ARBA" id="ARBA00024360"/>
    </source>
</evidence>
<comment type="similarity">
    <text evidence="8">In the N-terminal section; belongs to the long-chain O-acyltransferase family.</text>
</comment>
<accession>A0A5N6NSP6</accession>
<keyword evidence="6" id="KW-0256">Endoplasmic reticulum</keyword>
<keyword evidence="11" id="KW-0812">Transmembrane</keyword>
<evidence type="ECO:0000256" key="3">
    <source>
        <dbReference type="ARBA" id="ARBA00004771"/>
    </source>
</evidence>
<dbReference type="InterPro" id="IPR004255">
    <property type="entry name" value="O-acyltransferase_WSD1_N"/>
</dbReference>
<organism evidence="14 15">
    <name type="scientific">Mikania micrantha</name>
    <name type="common">bitter vine</name>
    <dbReference type="NCBI Taxonomy" id="192012"/>
    <lineage>
        <taxon>Eukaryota</taxon>
        <taxon>Viridiplantae</taxon>
        <taxon>Streptophyta</taxon>
        <taxon>Embryophyta</taxon>
        <taxon>Tracheophyta</taxon>
        <taxon>Spermatophyta</taxon>
        <taxon>Magnoliopsida</taxon>
        <taxon>eudicotyledons</taxon>
        <taxon>Gunneridae</taxon>
        <taxon>Pentapetalae</taxon>
        <taxon>asterids</taxon>
        <taxon>campanulids</taxon>
        <taxon>Asterales</taxon>
        <taxon>Asteraceae</taxon>
        <taxon>Asteroideae</taxon>
        <taxon>Heliantheae alliance</taxon>
        <taxon>Eupatorieae</taxon>
        <taxon>Mikania</taxon>
    </lineage>
</organism>
<comment type="subcellular location">
    <subcellularLocation>
        <location evidence="1">Cell membrane</location>
        <topology evidence="1">Single-pass membrane protein</topology>
    </subcellularLocation>
    <subcellularLocation>
        <location evidence="2">Endoplasmic reticulum membrane</location>
    </subcellularLocation>
</comment>